<sequence>MNTGRRDVLRATGGLLVIGGLAGCTGSDDGSTGTDTTTTETMETETSMGTETATSTETPMETETATTTDDSEMGMVRVAHASPDAPNVDVYVDDSVVLEDVPFRTVSDYLDVPTGTHTVKITAAGDEETVAFEGDVDVGAGAYTVAAIGELTSEDTEFQPLVVEDDLSDPGSDMARVTLVHASPDAPAVDVTAGDGETVVFDGVAFGETETAEVPAGDYTLEIRGDTDSNDGEVVTTVDVTLDGGAVYSVFALGYLSPDDEPADESFGLELVQNN</sequence>
<feature type="region of interest" description="Disordered" evidence="1">
    <location>
        <begin position="23"/>
        <end position="68"/>
    </location>
</feature>
<dbReference type="PROSITE" id="PS51257">
    <property type="entry name" value="PROKAR_LIPOPROTEIN"/>
    <property type="match status" value="1"/>
</dbReference>
<keyword evidence="4" id="KW-1185">Reference proteome</keyword>
<dbReference type="AlphaFoldDB" id="A0A1I4F9I0"/>
<dbReference type="EMBL" id="FOTC01000002">
    <property type="protein sequence ID" value="SFL13940.1"/>
    <property type="molecule type" value="Genomic_DNA"/>
</dbReference>
<reference evidence="4" key="1">
    <citation type="submission" date="2016-10" db="EMBL/GenBank/DDBJ databases">
        <authorList>
            <person name="Varghese N."/>
            <person name="Submissions S."/>
        </authorList>
    </citation>
    <scope>NUCLEOTIDE SEQUENCE [LARGE SCALE GENOMIC DNA]</scope>
    <source>
        <strain evidence="4">CGMCC 1.7738</strain>
    </source>
</reference>
<evidence type="ECO:0000259" key="2">
    <source>
        <dbReference type="Pfam" id="PF14344"/>
    </source>
</evidence>
<gene>
    <name evidence="3" type="ORF">SAMN04487950_2683</name>
</gene>
<dbReference type="RefSeq" id="WP_177197631.1">
    <property type="nucleotide sequence ID" value="NZ_FOTC01000002.1"/>
</dbReference>
<evidence type="ECO:0000313" key="4">
    <source>
        <dbReference type="Proteomes" id="UP000199607"/>
    </source>
</evidence>
<name>A0A1I4F9I0_9EURY</name>
<proteinExistence type="predicted"/>
<feature type="compositionally biased region" description="Low complexity" evidence="1">
    <location>
        <begin position="25"/>
        <end position="68"/>
    </location>
</feature>
<dbReference type="STRING" id="553466.SAMN04487950_2683"/>
<evidence type="ECO:0000256" key="1">
    <source>
        <dbReference type="SAM" id="MobiDB-lite"/>
    </source>
</evidence>
<protein>
    <recommendedName>
        <fullName evidence="2">DUF4397 domain-containing protein</fullName>
    </recommendedName>
</protein>
<evidence type="ECO:0000313" key="3">
    <source>
        <dbReference type="EMBL" id="SFL13940.1"/>
    </source>
</evidence>
<dbReference type="InterPro" id="IPR025510">
    <property type="entry name" value="DUF4397"/>
</dbReference>
<dbReference type="Pfam" id="PF14344">
    <property type="entry name" value="DUF4397"/>
    <property type="match status" value="1"/>
</dbReference>
<organism evidence="3 4">
    <name type="scientific">Halogranum rubrum</name>
    <dbReference type="NCBI Taxonomy" id="553466"/>
    <lineage>
        <taxon>Archaea</taxon>
        <taxon>Methanobacteriati</taxon>
        <taxon>Methanobacteriota</taxon>
        <taxon>Stenosarchaea group</taxon>
        <taxon>Halobacteria</taxon>
        <taxon>Halobacteriales</taxon>
        <taxon>Haloferacaceae</taxon>
    </lineage>
</organism>
<accession>A0A1I4F9I0</accession>
<feature type="domain" description="DUF4397" evidence="2">
    <location>
        <begin position="75"/>
        <end position="192"/>
    </location>
</feature>
<dbReference type="Proteomes" id="UP000199607">
    <property type="component" value="Unassembled WGS sequence"/>
</dbReference>